<dbReference type="Pfam" id="PF01435">
    <property type="entry name" value="Peptidase_M48"/>
    <property type="match status" value="1"/>
</dbReference>
<organism evidence="8 11">
    <name type="scientific">Flavobacterium pectinovorum</name>
    <dbReference type="NCBI Taxonomy" id="29533"/>
    <lineage>
        <taxon>Bacteria</taxon>
        <taxon>Pseudomonadati</taxon>
        <taxon>Bacteroidota</taxon>
        <taxon>Flavobacteriia</taxon>
        <taxon>Flavobacteriales</taxon>
        <taxon>Flavobacteriaceae</taxon>
        <taxon>Flavobacterium</taxon>
    </lineage>
</organism>
<feature type="domain" description="Peptidase M48" evidence="7">
    <location>
        <begin position="90"/>
        <end position="314"/>
    </location>
</feature>
<evidence type="ECO:0000313" key="11">
    <source>
        <dbReference type="Proteomes" id="UP000198431"/>
    </source>
</evidence>
<protein>
    <submittedName>
        <fullName evidence="9">Peptidase family M48</fullName>
    </submittedName>
</protein>
<dbReference type="EMBL" id="MUHB01000007">
    <property type="protein sequence ID" value="OXB05701.1"/>
    <property type="molecule type" value="Genomic_DNA"/>
</dbReference>
<reference evidence="9 10" key="2">
    <citation type="submission" date="2016-11" db="EMBL/GenBank/DDBJ databases">
        <authorList>
            <person name="Varghese N."/>
            <person name="Submissions S."/>
        </authorList>
    </citation>
    <scope>NUCLEOTIDE SEQUENCE [LARGE SCALE GENOMIC DNA]</scope>
    <source>
        <strain evidence="9 10">DSM 6368</strain>
    </source>
</reference>
<keyword evidence="1 6" id="KW-0645">Protease</keyword>
<proteinExistence type="inferred from homology"/>
<evidence type="ECO:0000256" key="5">
    <source>
        <dbReference type="ARBA" id="ARBA00023049"/>
    </source>
</evidence>
<dbReference type="Gene3D" id="3.30.2010.10">
    <property type="entry name" value="Metalloproteases ('zincins'), catalytic domain"/>
    <property type="match status" value="1"/>
</dbReference>
<dbReference type="GO" id="GO:0051603">
    <property type="term" value="P:proteolysis involved in protein catabolic process"/>
    <property type="evidence" value="ECO:0007669"/>
    <property type="project" value="TreeGrafter"/>
</dbReference>
<dbReference type="EMBL" id="FRBX01000002">
    <property type="protein sequence ID" value="SHM07291.1"/>
    <property type="molecule type" value="Genomic_DNA"/>
</dbReference>
<comment type="caution">
    <text evidence="8">The sequence shown here is derived from an EMBL/GenBank/DDBJ whole genome shotgun (WGS) entry which is preliminary data.</text>
</comment>
<dbReference type="PANTHER" id="PTHR22726">
    <property type="entry name" value="METALLOENDOPEPTIDASE OMA1"/>
    <property type="match status" value="1"/>
</dbReference>
<gene>
    <name evidence="8" type="ORF">B0A72_06690</name>
    <name evidence="9" type="ORF">SAMN05444387_1850</name>
</gene>
<keyword evidence="4 6" id="KW-0862">Zinc</keyword>
<evidence type="ECO:0000313" key="10">
    <source>
        <dbReference type="Proteomes" id="UP000184216"/>
    </source>
</evidence>
<dbReference type="InterPro" id="IPR001915">
    <property type="entry name" value="Peptidase_M48"/>
</dbReference>
<dbReference type="AlphaFoldDB" id="A0AB36P1N1"/>
<evidence type="ECO:0000256" key="4">
    <source>
        <dbReference type="ARBA" id="ARBA00022833"/>
    </source>
</evidence>
<evidence type="ECO:0000259" key="7">
    <source>
        <dbReference type="Pfam" id="PF01435"/>
    </source>
</evidence>
<keyword evidence="2" id="KW-0479">Metal-binding</keyword>
<comment type="similarity">
    <text evidence="6">Belongs to the peptidase M48 family.</text>
</comment>
<comment type="cofactor">
    <cofactor evidence="6">
        <name>Zn(2+)</name>
        <dbReference type="ChEBI" id="CHEBI:29105"/>
    </cofactor>
    <text evidence="6">Binds 1 zinc ion per subunit.</text>
</comment>
<keyword evidence="3 6" id="KW-0378">Hydrolase</keyword>
<dbReference type="InterPro" id="IPR051156">
    <property type="entry name" value="Mito/Outer_Membr_Metalloprot"/>
</dbReference>
<evidence type="ECO:0000256" key="3">
    <source>
        <dbReference type="ARBA" id="ARBA00022801"/>
    </source>
</evidence>
<dbReference type="Proteomes" id="UP000198431">
    <property type="component" value="Unassembled WGS sequence"/>
</dbReference>
<reference evidence="8 11" key="1">
    <citation type="submission" date="2016-11" db="EMBL/GenBank/DDBJ databases">
        <title>Whole genomes of Flavobacteriaceae.</title>
        <authorList>
            <person name="Stine C."/>
            <person name="Li C."/>
            <person name="Tadesse D."/>
        </authorList>
    </citation>
    <scope>NUCLEOTIDE SEQUENCE [LARGE SCALE GENOMIC DNA]</scope>
    <source>
        <strain evidence="8 11">ATCC 19366</strain>
    </source>
</reference>
<evidence type="ECO:0000256" key="2">
    <source>
        <dbReference type="ARBA" id="ARBA00022723"/>
    </source>
</evidence>
<evidence type="ECO:0000256" key="1">
    <source>
        <dbReference type="ARBA" id="ARBA00022670"/>
    </source>
</evidence>
<dbReference type="GO" id="GO:0004222">
    <property type="term" value="F:metalloendopeptidase activity"/>
    <property type="evidence" value="ECO:0007669"/>
    <property type="project" value="InterPro"/>
</dbReference>
<dbReference type="Proteomes" id="UP000184216">
    <property type="component" value="Unassembled WGS sequence"/>
</dbReference>
<keyword evidence="5 6" id="KW-0482">Metalloprotease</keyword>
<dbReference type="PANTHER" id="PTHR22726:SF1">
    <property type="entry name" value="METALLOENDOPEPTIDASE OMA1, MITOCHONDRIAL"/>
    <property type="match status" value="1"/>
</dbReference>
<accession>A0AB36P1N1</accession>
<evidence type="ECO:0000256" key="6">
    <source>
        <dbReference type="RuleBase" id="RU003983"/>
    </source>
</evidence>
<evidence type="ECO:0000313" key="9">
    <source>
        <dbReference type="EMBL" id="SHM07291.1"/>
    </source>
</evidence>
<evidence type="ECO:0000313" key="8">
    <source>
        <dbReference type="EMBL" id="OXB05701.1"/>
    </source>
</evidence>
<keyword evidence="10" id="KW-1185">Reference proteome</keyword>
<name>A0AB36P1N1_9FLAO</name>
<dbReference type="GO" id="GO:0046872">
    <property type="term" value="F:metal ion binding"/>
    <property type="evidence" value="ECO:0007669"/>
    <property type="project" value="UniProtKB-KW"/>
</dbReference>
<sequence length="438" mass="51751">MKPTFTIIIFILFFCRGYSQTYKPFDTISYEKRKLFLKEFKSSNDQKIKEIKKTYSGKVSKEMEAVYKSQFEDFSRTIDNKELYFDENLQNYSQKILAEITRNNASLSNKKIAVYFSRDTEANAYSIGDGTIVFNLELLRYLADEAEIGYIICHEIAHYTLNHREKSIEKEISSQNLKEAKALEKDLKKSKFNKQIKSESFAKNSVYSRKNRSRLQEFQADSLGLDYFKNTKYNSASSINLLKHLSKTDIETDSLPRVSYPKNFTTKNQKFIKDWVTMEDYSKYSYSKENIFKWDVDSLKTHPNCEQRIEKISKQVKNTKTNYYTDKAFFDDLKKRIEYEHIYSNYYLKNYGSSLYDALKLKEKNPKSIYLKEMITSNLEALAKAKKEMRINSYIPSINPNEQTKSQQYYFNFMANLTLSELEQLALDYKNEPTNPIK</sequence>
<dbReference type="RefSeq" id="WP_073394658.1">
    <property type="nucleotide sequence ID" value="NZ_FRBX01000002.1"/>
</dbReference>
<dbReference type="GO" id="GO:0016020">
    <property type="term" value="C:membrane"/>
    <property type="evidence" value="ECO:0007669"/>
    <property type="project" value="TreeGrafter"/>
</dbReference>